<organism evidence="11">
    <name type="scientific">marine metagenome</name>
    <dbReference type="NCBI Taxonomy" id="408172"/>
    <lineage>
        <taxon>unclassified sequences</taxon>
        <taxon>metagenomes</taxon>
        <taxon>ecological metagenomes</taxon>
    </lineage>
</organism>
<gene>
    <name evidence="11" type="ORF">METZ01_LOCUS464098</name>
</gene>
<dbReference type="GO" id="GO:0051082">
    <property type="term" value="F:unfolded protein binding"/>
    <property type="evidence" value="ECO:0007669"/>
    <property type="project" value="InterPro"/>
</dbReference>
<evidence type="ECO:0000259" key="10">
    <source>
        <dbReference type="PROSITE" id="PS51188"/>
    </source>
</evidence>
<protein>
    <recommendedName>
        <fullName evidence="12">J domain-containing protein</fullName>
    </recommendedName>
</protein>
<evidence type="ECO:0000256" key="4">
    <source>
        <dbReference type="ARBA" id="ARBA00022737"/>
    </source>
</evidence>
<evidence type="ECO:0000313" key="11">
    <source>
        <dbReference type="EMBL" id="SVE11244.1"/>
    </source>
</evidence>
<dbReference type="EMBL" id="UINC01194919">
    <property type="protein sequence ID" value="SVE11244.1"/>
    <property type="molecule type" value="Genomic_DNA"/>
</dbReference>
<dbReference type="FunFam" id="1.10.287.110:FF:000034">
    <property type="entry name" value="Chaperone protein DnaJ"/>
    <property type="match status" value="1"/>
</dbReference>
<keyword evidence="2" id="KW-0235">DNA replication</keyword>
<dbReference type="InterPro" id="IPR001305">
    <property type="entry name" value="HSP_DnaJ_Cys-rich_dom"/>
</dbReference>
<dbReference type="CDD" id="cd06257">
    <property type="entry name" value="DnaJ"/>
    <property type="match status" value="1"/>
</dbReference>
<dbReference type="InterPro" id="IPR036869">
    <property type="entry name" value="J_dom_sf"/>
</dbReference>
<dbReference type="GO" id="GO:0031072">
    <property type="term" value="F:heat shock protein binding"/>
    <property type="evidence" value="ECO:0007669"/>
    <property type="project" value="InterPro"/>
</dbReference>
<dbReference type="FunFam" id="2.10.230.10:FF:000002">
    <property type="entry name" value="Molecular chaperone DnaJ"/>
    <property type="match status" value="1"/>
</dbReference>
<dbReference type="Gene3D" id="2.60.260.20">
    <property type="entry name" value="Urease metallochaperone UreE, N-terminal domain"/>
    <property type="match status" value="1"/>
</dbReference>
<dbReference type="GO" id="GO:0008270">
    <property type="term" value="F:zinc ion binding"/>
    <property type="evidence" value="ECO:0007669"/>
    <property type="project" value="UniProtKB-KW"/>
</dbReference>
<keyword evidence="7" id="KW-0346">Stress response</keyword>
<keyword evidence="8" id="KW-0143">Chaperone</keyword>
<feature type="domain" description="J" evidence="9">
    <location>
        <begin position="5"/>
        <end position="70"/>
    </location>
</feature>
<accession>A0A383AU93</accession>
<evidence type="ECO:0000256" key="7">
    <source>
        <dbReference type="ARBA" id="ARBA00023016"/>
    </source>
</evidence>
<dbReference type="Gene3D" id="2.10.230.10">
    <property type="entry name" value="Heat shock protein DnaJ, cysteine-rich domain"/>
    <property type="match status" value="1"/>
</dbReference>
<dbReference type="PRINTS" id="PR00625">
    <property type="entry name" value="JDOMAIN"/>
</dbReference>
<dbReference type="GO" id="GO:0005737">
    <property type="term" value="C:cytoplasm"/>
    <property type="evidence" value="ECO:0007669"/>
    <property type="project" value="TreeGrafter"/>
</dbReference>
<feature type="domain" description="CR-type" evidence="10">
    <location>
        <begin position="132"/>
        <end position="210"/>
    </location>
</feature>
<dbReference type="SMART" id="SM00271">
    <property type="entry name" value="DnaJ"/>
    <property type="match status" value="1"/>
</dbReference>
<evidence type="ECO:0008006" key="12">
    <source>
        <dbReference type="Google" id="ProtNLM"/>
    </source>
</evidence>
<keyword evidence="5" id="KW-0863">Zinc-finger</keyword>
<dbReference type="PANTHER" id="PTHR43096:SF48">
    <property type="entry name" value="CHAPERONE PROTEIN DNAJ"/>
    <property type="match status" value="1"/>
</dbReference>
<dbReference type="PANTHER" id="PTHR43096">
    <property type="entry name" value="DNAJ HOMOLOG 1, MITOCHONDRIAL-RELATED"/>
    <property type="match status" value="1"/>
</dbReference>
<sequence length="211" mass="22185">MAKRDYYETLGLDRNSNDGDIKKAYRRLAMECHPDRNPGDTGAEKRFKELSEAYGVLKDGEKRAAYDQFGHAAFDGASGGPGGGFGFTASSFADVFDDLFGNFGGRRGGSNARSGADLRYNLEISLEESFHGKSATIRTTSPAVCDDCGGSGAEKGSSPVTCGACQGAGKVRAQQGFFTIERTCPTCQGVGRTIENACGACGGGGRISREK</sequence>
<evidence type="ECO:0000256" key="8">
    <source>
        <dbReference type="ARBA" id="ARBA00023186"/>
    </source>
</evidence>
<name>A0A383AU93_9ZZZZ</name>
<dbReference type="GO" id="GO:0042026">
    <property type="term" value="P:protein refolding"/>
    <property type="evidence" value="ECO:0007669"/>
    <property type="project" value="TreeGrafter"/>
</dbReference>
<dbReference type="Pfam" id="PF00226">
    <property type="entry name" value="DnaJ"/>
    <property type="match status" value="1"/>
</dbReference>
<evidence type="ECO:0000256" key="3">
    <source>
        <dbReference type="ARBA" id="ARBA00022723"/>
    </source>
</evidence>
<dbReference type="InterPro" id="IPR001623">
    <property type="entry name" value="DnaJ_domain"/>
</dbReference>
<dbReference type="Gene3D" id="1.10.287.110">
    <property type="entry name" value="DnaJ domain"/>
    <property type="match status" value="1"/>
</dbReference>
<evidence type="ECO:0000256" key="1">
    <source>
        <dbReference type="ARBA" id="ARBA00022490"/>
    </source>
</evidence>
<keyword evidence="1" id="KW-0963">Cytoplasm</keyword>
<reference evidence="11" key="1">
    <citation type="submission" date="2018-05" db="EMBL/GenBank/DDBJ databases">
        <authorList>
            <person name="Lanie J.A."/>
            <person name="Ng W.-L."/>
            <person name="Kazmierczak K.M."/>
            <person name="Andrzejewski T.M."/>
            <person name="Davidsen T.M."/>
            <person name="Wayne K.J."/>
            <person name="Tettelin H."/>
            <person name="Glass J.I."/>
            <person name="Rusch D."/>
            <person name="Podicherti R."/>
            <person name="Tsui H.-C.T."/>
            <person name="Winkler M.E."/>
        </authorList>
    </citation>
    <scope>NUCLEOTIDE SEQUENCE</scope>
</reference>
<dbReference type="SUPFAM" id="SSF46565">
    <property type="entry name" value="Chaperone J-domain"/>
    <property type="match status" value="1"/>
</dbReference>
<evidence type="ECO:0000256" key="5">
    <source>
        <dbReference type="ARBA" id="ARBA00022771"/>
    </source>
</evidence>
<dbReference type="PROSITE" id="PS51188">
    <property type="entry name" value="ZF_CR"/>
    <property type="match status" value="1"/>
</dbReference>
<keyword evidence="4" id="KW-0677">Repeat</keyword>
<dbReference type="InterPro" id="IPR036410">
    <property type="entry name" value="HSP_DnaJ_Cys-rich_dom_sf"/>
</dbReference>
<evidence type="ECO:0000256" key="2">
    <source>
        <dbReference type="ARBA" id="ARBA00022705"/>
    </source>
</evidence>
<evidence type="ECO:0000259" key="9">
    <source>
        <dbReference type="PROSITE" id="PS50076"/>
    </source>
</evidence>
<dbReference type="SUPFAM" id="SSF57938">
    <property type="entry name" value="DnaJ/Hsp40 cysteine-rich domain"/>
    <property type="match status" value="1"/>
</dbReference>
<dbReference type="PROSITE" id="PS50076">
    <property type="entry name" value="DNAJ_2"/>
    <property type="match status" value="1"/>
</dbReference>
<proteinExistence type="predicted"/>
<feature type="non-terminal residue" evidence="11">
    <location>
        <position position="211"/>
    </location>
</feature>
<keyword evidence="6" id="KW-0862">Zinc</keyword>
<dbReference type="CDD" id="cd10719">
    <property type="entry name" value="DnaJ_zf"/>
    <property type="match status" value="1"/>
</dbReference>
<evidence type="ECO:0000256" key="6">
    <source>
        <dbReference type="ARBA" id="ARBA00022833"/>
    </source>
</evidence>
<dbReference type="AlphaFoldDB" id="A0A383AU93"/>
<keyword evidence="3" id="KW-0479">Metal-binding</keyword>
<dbReference type="Pfam" id="PF00684">
    <property type="entry name" value="DnaJ_CXXCXGXG"/>
    <property type="match status" value="1"/>
</dbReference>
<dbReference type="GO" id="GO:0006260">
    <property type="term" value="P:DNA replication"/>
    <property type="evidence" value="ECO:0007669"/>
    <property type="project" value="UniProtKB-KW"/>
</dbReference>